<dbReference type="PROSITE" id="PS51195">
    <property type="entry name" value="Q_MOTIF"/>
    <property type="match status" value="1"/>
</dbReference>
<dbReference type="PANTHER" id="PTHR47959">
    <property type="entry name" value="ATP-DEPENDENT RNA HELICASE RHLE-RELATED"/>
    <property type="match status" value="1"/>
</dbReference>
<dbReference type="GO" id="GO:0006364">
    <property type="term" value="P:rRNA processing"/>
    <property type="evidence" value="ECO:0007669"/>
    <property type="project" value="UniProtKB-KW"/>
</dbReference>
<dbReference type="InterPro" id="IPR014014">
    <property type="entry name" value="RNA_helicase_DEAD_Q_motif"/>
</dbReference>
<evidence type="ECO:0000256" key="5">
    <source>
        <dbReference type="ARBA" id="ARBA00022741"/>
    </source>
</evidence>
<dbReference type="InterPro" id="IPR050079">
    <property type="entry name" value="DEAD_box_RNA_helicase"/>
</dbReference>
<evidence type="ECO:0000256" key="6">
    <source>
        <dbReference type="ARBA" id="ARBA00022801"/>
    </source>
</evidence>
<dbReference type="InterPro" id="IPR027417">
    <property type="entry name" value="P-loop_NTPase"/>
</dbReference>
<dbReference type="EMBL" id="KB295062">
    <property type="protein sequence ID" value="ELU13728.1"/>
    <property type="molecule type" value="Genomic_DNA"/>
</dbReference>
<proteinExistence type="inferred from homology"/>
<dbReference type="CDD" id="cd17961">
    <property type="entry name" value="DEADc_DDX56"/>
    <property type="match status" value="1"/>
</dbReference>
<evidence type="ECO:0000259" key="20">
    <source>
        <dbReference type="PROSITE" id="PS51194"/>
    </source>
</evidence>
<evidence type="ECO:0000256" key="16">
    <source>
        <dbReference type="ARBA" id="ARBA00075547"/>
    </source>
</evidence>
<dbReference type="EC" id="3.6.4.13" evidence="2"/>
<keyword evidence="6" id="KW-0378">Hydrolase</keyword>
<evidence type="ECO:0000256" key="8">
    <source>
        <dbReference type="ARBA" id="ARBA00022840"/>
    </source>
</evidence>
<keyword evidence="3" id="KW-0690">Ribosome biogenesis</keyword>
<dbReference type="HOGENOM" id="CLU_003041_17_1_1"/>
<gene>
    <name evidence="22" type="ORF">CAPTEDRAFT_150704</name>
</gene>
<dbReference type="CDD" id="cd18787">
    <property type="entry name" value="SF2_C_DEAD"/>
    <property type="match status" value="1"/>
</dbReference>
<dbReference type="Pfam" id="PF00270">
    <property type="entry name" value="DEAD"/>
    <property type="match status" value="1"/>
</dbReference>
<reference evidence="23" key="3">
    <citation type="submission" date="2015-06" db="UniProtKB">
        <authorList>
            <consortium name="EnsemblMetazoa"/>
        </authorList>
    </citation>
    <scope>IDENTIFICATION</scope>
</reference>
<accession>R7V4G8</accession>
<evidence type="ECO:0000256" key="13">
    <source>
        <dbReference type="ARBA" id="ARBA00058156"/>
    </source>
</evidence>
<comment type="subunit">
    <text evidence="14">May form homooligomeric complexes. Interacts with IRF3. Interacts with OCT4 and POU5F1.</text>
</comment>
<keyword evidence="24" id="KW-1185">Reference proteome</keyword>
<dbReference type="FunCoup" id="R7V4G8">
    <property type="interactions" value="1707"/>
</dbReference>
<dbReference type="GO" id="GO:0005829">
    <property type="term" value="C:cytosol"/>
    <property type="evidence" value="ECO:0007669"/>
    <property type="project" value="TreeGrafter"/>
</dbReference>
<dbReference type="PANTHER" id="PTHR47959:SF21">
    <property type="entry name" value="DEAD-BOX HELICASE 56"/>
    <property type="match status" value="1"/>
</dbReference>
<dbReference type="OMA" id="NASEQCV"/>
<feature type="domain" description="Helicase ATP-binding" evidence="19">
    <location>
        <begin position="40"/>
        <end position="218"/>
    </location>
</feature>
<dbReference type="InterPro" id="IPR014001">
    <property type="entry name" value="Helicase_ATP-bd"/>
</dbReference>
<dbReference type="GO" id="GO:0005524">
    <property type="term" value="F:ATP binding"/>
    <property type="evidence" value="ECO:0007669"/>
    <property type="project" value="UniProtKB-KW"/>
</dbReference>
<reference evidence="24" key="1">
    <citation type="submission" date="2012-12" db="EMBL/GenBank/DDBJ databases">
        <authorList>
            <person name="Hellsten U."/>
            <person name="Grimwood J."/>
            <person name="Chapman J.A."/>
            <person name="Shapiro H."/>
            <person name="Aerts A."/>
            <person name="Otillar R.P."/>
            <person name="Terry A.Y."/>
            <person name="Boore J.L."/>
            <person name="Simakov O."/>
            <person name="Marletaz F."/>
            <person name="Cho S.-J."/>
            <person name="Edsinger-Gonzales E."/>
            <person name="Havlak P."/>
            <person name="Kuo D.-H."/>
            <person name="Larsson T."/>
            <person name="Lv J."/>
            <person name="Arendt D."/>
            <person name="Savage R."/>
            <person name="Osoegawa K."/>
            <person name="de Jong P."/>
            <person name="Lindberg D.R."/>
            <person name="Seaver E.C."/>
            <person name="Weisblat D.A."/>
            <person name="Putnam N.H."/>
            <person name="Grigoriev I.V."/>
            <person name="Rokhsar D.S."/>
        </authorList>
    </citation>
    <scope>NUCLEOTIDE SEQUENCE</scope>
    <source>
        <strain evidence="24">I ESC-2004</strain>
    </source>
</reference>
<evidence type="ECO:0000313" key="24">
    <source>
        <dbReference type="Proteomes" id="UP000014760"/>
    </source>
</evidence>
<evidence type="ECO:0000256" key="10">
    <source>
        <dbReference type="ARBA" id="ARBA00023242"/>
    </source>
</evidence>
<comment type="function">
    <text evidence="13">Nucleolar RNA helicase that plays a role in various biological processes including innate immunity, ribosome biogenesis or nucleolus organization. Plays an essential role in maintaining nucleolar integrity in planarian stem cells. Maintains embryonic stem cells proliferation by conventional regulation of ribosome assembly and interaction with OCT4 and POU5F1 complex. Regulates antiviral innate immunity by inhibiting the virus-triggered signaling nuclear translocation of IRF3. Mechanistically, acts by disrupting the interaction between IRF3 and importin IPO5. May play a role in later stages of the processing of the pre-ribosomal particles leading to mature 60S ribosomal subunits. Has intrinsic ATPase activity.</text>
</comment>
<feature type="domain" description="DEAD-box RNA helicase Q" evidence="21">
    <location>
        <begin position="9"/>
        <end position="37"/>
    </location>
</feature>
<organism evidence="22">
    <name type="scientific">Capitella teleta</name>
    <name type="common">Polychaete worm</name>
    <dbReference type="NCBI Taxonomy" id="283909"/>
    <lineage>
        <taxon>Eukaryota</taxon>
        <taxon>Metazoa</taxon>
        <taxon>Spiralia</taxon>
        <taxon>Lophotrochozoa</taxon>
        <taxon>Annelida</taxon>
        <taxon>Polychaeta</taxon>
        <taxon>Sedentaria</taxon>
        <taxon>Scolecida</taxon>
        <taxon>Capitellidae</taxon>
        <taxon>Capitella</taxon>
    </lineage>
</organism>
<dbReference type="SMART" id="SM00490">
    <property type="entry name" value="HELICc"/>
    <property type="match status" value="1"/>
</dbReference>
<feature type="short sequence motif" description="Q motif" evidence="17">
    <location>
        <begin position="9"/>
        <end position="37"/>
    </location>
</feature>
<evidence type="ECO:0000256" key="18">
    <source>
        <dbReference type="SAM" id="MobiDB-lite"/>
    </source>
</evidence>
<dbReference type="AlphaFoldDB" id="R7V4G8"/>
<dbReference type="GO" id="GO:0003724">
    <property type="term" value="F:RNA helicase activity"/>
    <property type="evidence" value="ECO:0007669"/>
    <property type="project" value="UniProtKB-EC"/>
</dbReference>
<evidence type="ECO:0000256" key="3">
    <source>
        <dbReference type="ARBA" id="ARBA00022517"/>
    </source>
</evidence>
<dbReference type="GO" id="GO:0003723">
    <property type="term" value="F:RNA binding"/>
    <property type="evidence" value="ECO:0007669"/>
    <property type="project" value="UniProtKB-KW"/>
</dbReference>
<keyword evidence="5" id="KW-0547">Nucleotide-binding</keyword>
<dbReference type="GO" id="GO:0005730">
    <property type="term" value="C:nucleolus"/>
    <property type="evidence" value="ECO:0007669"/>
    <property type="project" value="UniProtKB-SubCell"/>
</dbReference>
<dbReference type="InterPro" id="IPR011545">
    <property type="entry name" value="DEAD/DEAH_box_helicase_dom"/>
</dbReference>
<evidence type="ECO:0000259" key="19">
    <source>
        <dbReference type="PROSITE" id="PS51192"/>
    </source>
</evidence>
<comment type="similarity">
    <text evidence="11">Belongs to the DEAD box helicase family. DDX56/DBP9 subfamily.</text>
</comment>
<evidence type="ECO:0000256" key="12">
    <source>
        <dbReference type="ARBA" id="ARBA00047984"/>
    </source>
</evidence>
<comment type="catalytic activity">
    <reaction evidence="12">
        <text>ATP + H2O = ADP + phosphate + H(+)</text>
        <dbReference type="Rhea" id="RHEA:13065"/>
        <dbReference type="ChEBI" id="CHEBI:15377"/>
        <dbReference type="ChEBI" id="CHEBI:15378"/>
        <dbReference type="ChEBI" id="CHEBI:30616"/>
        <dbReference type="ChEBI" id="CHEBI:43474"/>
        <dbReference type="ChEBI" id="CHEBI:456216"/>
        <dbReference type="EC" id="3.6.4.13"/>
    </reaction>
</comment>
<dbReference type="Gene3D" id="3.40.50.300">
    <property type="entry name" value="P-loop containing nucleotide triphosphate hydrolases"/>
    <property type="match status" value="2"/>
</dbReference>
<comment type="subcellular location">
    <subcellularLocation>
        <location evidence="1">Nucleus</location>
        <location evidence="1">Nucleolus</location>
    </subcellularLocation>
</comment>
<feature type="domain" description="Helicase C-terminal" evidence="20">
    <location>
        <begin position="230"/>
        <end position="419"/>
    </location>
</feature>
<keyword evidence="7" id="KW-0347">Helicase</keyword>
<protein>
    <recommendedName>
        <fullName evidence="15">Probable ATP-dependent RNA helicase DDX56</fullName>
        <ecNumber evidence="2">3.6.4.13</ecNumber>
    </recommendedName>
    <alternativeName>
        <fullName evidence="16">DEAD box protein 56</fullName>
    </alternativeName>
</protein>
<evidence type="ECO:0000256" key="2">
    <source>
        <dbReference type="ARBA" id="ARBA00012552"/>
    </source>
</evidence>
<evidence type="ECO:0000256" key="11">
    <source>
        <dbReference type="ARBA" id="ARBA00038041"/>
    </source>
</evidence>
<dbReference type="EnsemblMetazoa" id="CapteT150704">
    <property type="protein sequence ID" value="CapteP150704"/>
    <property type="gene ID" value="CapteG150704"/>
</dbReference>
<evidence type="ECO:0000256" key="14">
    <source>
        <dbReference type="ARBA" id="ARBA00066108"/>
    </source>
</evidence>
<dbReference type="PROSITE" id="PS51192">
    <property type="entry name" value="HELICASE_ATP_BIND_1"/>
    <property type="match status" value="1"/>
</dbReference>
<dbReference type="Proteomes" id="UP000014760">
    <property type="component" value="Unassembled WGS sequence"/>
</dbReference>
<dbReference type="STRING" id="283909.R7V4G8"/>
<dbReference type="GO" id="GO:0016787">
    <property type="term" value="F:hydrolase activity"/>
    <property type="evidence" value="ECO:0007669"/>
    <property type="project" value="UniProtKB-KW"/>
</dbReference>
<evidence type="ECO:0000256" key="4">
    <source>
        <dbReference type="ARBA" id="ARBA00022552"/>
    </source>
</evidence>
<evidence type="ECO:0000256" key="9">
    <source>
        <dbReference type="ARBA" id="ARBA00022884"/>
    </source>
</evidence>
<evidence type="ECO:0000256" key="17">
    <source>
        <dbReference type="PROSITE-ProRule" id="PRU00552"/>
    </source>
</evidence>
<name>R7V4G8_CAPTE</name>
<evidence type="ECO:0000259" key="21">
    <source>
        <dbReference type="PROSITE" id="PS51195"/>
    </source>
</evidence>
<keyword evidence="10" id="KW-0539">Nucleus</keyword>
<evidence type="ECO:0000313" key="22">
    <source>
        <dbReference type="EMBL" id="ELU13728.1"/>
    </source>
</evidence>
<sequence length="549" mass="61988">MEEQEEKLIEFHEMGLDDRILKAVAKLGWMHPTLIQEKAIPLALNGKDILARARTGSGKTAAYVIPVLQKILSSKLTASEQCIRALILTPTRELCNQVSKNIAELCLSCSREVSTIDISGQMSLESQKPMLAEKPDIVVSTPSRILLHLQAGTLSLKESLEFLVIDEADLVFSFGYESDLQAIKSYLPRIYQAFLMSATLSEDVKSLKSMVLHNAVILKLEDSSLPTSAKLSQYHIRCEEDEKYVILYSMLKLRLIRGKTLLFVNTVDKCYRLKLFLEQFQIASCVLNSELPVNSRCHIVSQFNSGFYDIIIASDEVALETPSEVKKTKKKTKGKDKESGISRGIDFQYVSNVINFDLPLDADSYIHRVGRTARGDNEGTALSFIAVKDQERQMEIEAALSDGLPKGEQVLKPYLFKMKEIEGFQYRAQDALKAVTKVAVKNTRMNEIKKELLNSQKLKLYFKDNPRDQQVLRHDRRSTNKVQGHLQNVPNYLVPPTLRKYNLGSKGRRQPKAAASISRAPSRKRQAANPLNTFKFSGLKKTFKKARKK</sequence>
<evidence type="ECO:0000256" key="7">
    <source>
        <dbReference type="ARBA" id="ARBA00022806"/>
    </source>
</evidence>
<dbReference type="FunFam" id="3.40.50.300:FF:001046">
    <property type="entry name" value="Probable ATP-dependent RNA helicase ddx56"/>
    <property type="match status" value="1"/>
</dbReference>
<evidence type="ECO:0000313" key="23">
    <source>
        <dbReference type="EnsemblMetazoa" id="CapteP150704"/>
    </source>
</evidence>
<dbReference type="SUPFAM" id="SSF52540">
    <property type="entry name" value="P-loop containing nucleoside triphosphate hydrolases"/>
    <property type="match status" value="2"/>
</dbReference>
<dbReference type="InterPro" id="IPR001650">
    <property type="entry name" value="Helicase_C-like"/>
</dbReference>
<dbReference type="EMBL" id="AMQN01000750">
    <property type="status" value="NOT_ANNOTATED_CDS"/>
    <property type="molecule type" value="Genomic_DNA"/>
</dbReference>
<dbReference type="PROSITE" id="PS51194">
    <property type="entry name" value="HELICASE_CTER"/>
    <property type="match status" value="1"/>
</dbReference>
<dbReference type="FunFam" id="3.40.50.300:FF:000939">
    <property type="entry name" value="Probable ATP-dependent RNA helicase DDX56"/>
    <property type="match status" value="1"/>
</dbReference>
<reference evidence="22 24" key="2">
    <citation type="journal article" date="2013" name="Nature">
        <title>Insights into bilaterian evolution from three spiralian genomes.</title>
        <authorList>
            <person name="Simakov O."/>
            <person name="Marletaz F."/>
            <person name="Cho S.J."/>
            <person name="Edsinger-Gonzales E."/>
            <person name="Havlak P."/>
            <person name="Hellsten U."/>
            <person name="Kuo D.H."/>
            <person name="Larsson T."/>
            <person name="Lv J."/>
            <person name="Arendt D."/>
            <person name="Savage R."/>
            <person name="Osoegawa K."/>
            <person name="de Jong P."/>
            <person name="Grimwood J."/>
            <person name="Chapman J.A."/>
            <person name="Shapiro H."/>
            <person name="Aerts A."/>
            <person name="Otillar R.P."/>
            <person name="Terry A.Y."/>
            <person name="Boore J.L."/>
            <person name="Grigoriev I.V."/>
            <person name="Lindberg D.R."/>
            <person name="Seaver E.C."/>
            <person name="Weisblat D.A."/>
            <person name="Putnam N.H."/>
            <person name="Rokhsar D.S."/>
        </authorList>
    </citation>
    <scope>NUCLEOTIDE SEQUENCE</scope>
    <source>
        <strain evidence="22 24">I ESC-2004</strain>
    </source>
</reference>
<evidence type="ECO:0000256" key="1">
    <source>
        <dbReference type="ARBA" id="ARBA00004604"/>
    </source>
</evidence>
<evidence type="ECO:0000256" key="15">
    <source>
        <dbReference type="ARBA" id="ARBA00072895"/>
    </source>
</evidence>
<keyword evidence="4" id="KW-0698">rRNA processing</keyword>
<keyword evidence="9" id="KW-0694">RNA-binding</keyword>
<feature type="region of interest" description="Disordered" evidence="18">
    <location>
        <begin position="502"/>
        <end position="549"/>
    </location>
</feature>
<dbReference type="Pfam" id="PF00271">
    <property type="entry name" value="Helicase_C"/>
    <property type="match status" value="1"/>
</dbReference>
<dbReference type="SMART" id="SM00487">
    <property type="entry name" value="DEXDc"/>
    <property type="match status" value="1"/>
</dbReference>
<dbReference type="OrthoDB" id="1191041at2759"/>
<keyword evidence="8" id="KW-0067">ATP-binding</keyword>